<proteinExistence type="inferred from homology"/>
<evidence type="ECO:0000256" key="2">
    <source>
        <dbReference type="ARBA" id="ARBA00006375"/>
    </source>
</evidence>
<keyword evidence="5" id="KW-1133">Transmembrane helix</keyword>
<evidence type="ECO:0000256" key="7">
    <source>
        <dbReference type="ARBA" id="ARBA00023136"/>
    </source>
</evidence>
<sequence length="257" mass="27695">MNDLVKRMAYDPHTGDIAHWAEIPAGCTAGGSQVIFTNQLEIVKIRLQVPGELLKSVDVVSRQSAISIVPGACLLRDIPFSAIYFPVYAHLKKDVFGEAPGVKLGMGQLLLAGAVAGMPAAYLTTPADVIKTRLQVEVRKGQTAYHGIMDATRKIYAEEGFRAFFKGGVARVFRSSPQFDLFPLPGLNYYSSSPVTGGAAPVTPGLTKPLAKVSGLLQRPRELTDMTALASIKARNAAKLIHDVNYTFGTLHRQSTV</sequence>
<evidence type="ECO:0000256" key="9">
    <source>
        <dbReference type="RuleBase" id="RU000488"/>
    </source>
</evidence>
<dbReference type="GO" id="GO:0043490">
    <property type="term" value="P:malate-aspartate shuttle"/>
    <property type="evidence" value="ECO:0007669"/>
    <property type="project" value="TreeGrafter"/>
</dbReference>
<dbReference type="GO" id="GO:0015183">
    <property type="term" value="F:L-aspartate transmembrane transporter activity"/>
    <property type="evidence" value="ECO:0007669"/>
    <property type="project" value="TreeGrafter"/>
</dbReference>
<keyword evidence="7 8" id="KW-0472">Membrane</keyword>
<dbReference type="InterPro" id="IPR023395">
    <property type="entry name" value="MCP_dom_sf"/>
</dbReference>
<protein>
    <submittedName>
        <fullName evidence="10">Mitochondrial aspartate-glutamate transporter agc1</fullName>
    </submittedName>
</protein>
<dbReference type="OrthoDB" id="2161at2759"/>
<keyword evidence="3 8" id="KW-0812">Transmembrane</keyword>
<dbReference type="Gene3D" id="1.50.40.10">
    <property type="entry name" value="Mitochondrial carrier domain"/>
    <property type="match status" value="1"/>
</dbReference>
<dbReference type="GO" id="GO:0005313">
    <property type="term" value="F:L-glutamate transmembrane transporter activity"/>
    <property type="evidence" value="ECO:0007669"/>
    <property type="project" value="TreeGrafter"/>
</dbReference>
<gene>
    <name evidence="10" type="primary">AGC1_2</name>
    <name evidence="10" type="ORF">IWQ62_003323</name>
</gene>
<evidence type="ECO:0000256" key="8">
    <source>
        <dbReference type="PROSITE-ProRule" id="PRU00282"/>
    </source>
</evidence>
<dbReference type="Proteomes" id="UP001150925">
    <property type="component" value="Unassembled WGS sequence"/>
</dbReference>
<evidence type="ECO:0000256" key="3">
    <source>
        <dbReference type="ARBA" id="ARBA00022692"/>
    </source>
</evidence>
<accession>A0A9W8AU86</accession>
<dbReference type="GO" id="GO:0005743">
    <property type="term" value="C:mitochondrial inner membrane"/>
    <property type="evidence" value="ECO:0007669"/>
    <property type="project" value="UniProtKB-SubCell"/>
</dbReference>
<keyword evidence="4" id="KW-0999">Mitochondrion inner membrane</keyword>
<keyword evidence="6" id="KW-0496">Mitochondrion</keyword>
<evidence type="ECO:0000313" key="11">
    <source>
        <dbReference type="Proteomes" id="UP001150925"/>
    </source>
</evidence>
<organism evidence="10 11">
    <name type="scientific">Dispira parvispora</name>
    <dbReference type="NCBI Taxonomy" id="1520584"/>
    <lineage>
        <taxon>Eukaryota</taxon>
        <taxon>Fungi</taxon>
        <taxon>Fungi incertae sedis</taxon>
        <taxon>Zoopagomycota</taxon>
        <taxon>Kickxellomycotina</taxon>
        <taxon>Dimargaritomycetes</taxon>
        <taxon>Dimargaritales</taxon>
        <taxon>Dimargaritaceae</taxon>
        <taxon>Dispira</taxon>
    </lineage>
</organism>
<evidence type="ECO:0000256" key="5">
    <source>
        <dbReference type="ARBA" id="ARBA00022989"/>
    </source>
</evidence>
<evidence type="ECO:0000313" key="10">
    <source>
        <dbReference type="EMBL" id="KAJ1963103.1"/>
    </source>
</evidence>
<comment type="subcellular location">
    <subcellularLocation>
        <location evidence="1">Mitochondrion inner membrane</location>
        <topology evidence="1">Multi-pass membrane protein</topology>
    </subcellularLocation>
</comment>
<dbReference type="AlphaFoldDB" id="A0A9W8AU86"/>
<dbReference type="InterPro" id="IPR018108">
    <property type="entry name" value="MCP_transmembrane"/>
</dbReference>
<dbReference type="PROSITE" id="PS50920">
    <property type="entry name" value="SOLCAR"/>
    <property type="match status" value="1"/>
</dbReference>
<dbReference type="EMBL" id="JANBPY010000871">
    <property type="protein sequence ID" value="KAJ1963103.1"/>
    <property type="molecule type" value="Genomic_DNA"/>
</dbReference>
<dbReference type="PANTHER" id="PTHR45678">
    <property type="entry name" value="MITOCHONDRIAL 2-OXODICARBOXYLATE CARRIER 1-RELATED"/>
    <property type="match status" value="1"/>
</dbReference>
<comment type="caution">
    <text evidence="10">The sequence shown here is derived from an EMBL/GenBank/DDBJ whole genome shotgun (WGS) entry which is preliminary data.</text>
</comment>
<name>A0A9W8AU86_9FUNG</name>
<dbReference type="SUPFAM" id="SSF103506">
    <property type="entry name" value="Mitochondrial carrier"/>
    <property type="match status" value="1"/>
</dbReference>
<keyword evidence="11" id="KW-1185">Reference proteome</keyword>
<evidence type="ECO:0000256" key="6">
    <source>
        <dbReference type="ARBA" id="ARBA00023128"/>
    </source>
</evidence>
<dbReference type="PANTHER" id="PTHR45678:SF9">
    <property type="entry name" value="CALCIUM-BINDING MITOCHONDRIAL CARRIER PROTEIN ARALAR1"/>
    <property type="match status" value="1"/>
</dbReference>
<comment type="similarity">
    <text evidence="2 9">Belongs to the mitochondrial carrier (TC 2.A.29) family.</text>
</comment>
<reference evidence="10" key="1">
    <citation type="submission" date="2022-07" db="EMBL/GenBank/DDBJ databases">
        <title>Phylogenomic reconstructions and comparative analyses of Kickxellomycotina fungi.</title>
        <authorList>
            <person name="Reynolds N.K."/>
            <person name="Stajich J.E."/>
            <person name="Barry K."/>
            <person name="Grigoriev I.V."/>
            <person name="Crous P."/>
            <person name="Smith M.E."/>
        </authorList>
    </citation>
    <scope>NUCLEOTIDE SEQUENCE</scope>
    <source>
        <strain evidence="10">RSA 1196</strain>
    </source>
</reference>
<dbReference type="Pfam" id="PF00153">
    <property type="entry name" value="Mito_carr"/>
    <property type="match status" value="1"/>
</dbReference>
<evidence type="ECO:0000256" key="4">
    <source>
        <dbReference type="ARBA" id="ARBA00022792"/>
    </source>
</evidence>
<dbReference type="InterPro" id="IPR051028">
    <property type="entry name" value="Mito_Solute_Carrier"/>
</dbReference>
<keyword evidence="9" id="KW-0813">Transport</keyword>
<evidence type="ECO:0000256" key="1">
    <source>
        <dbReference type="ARBA" id="ARBA00004448"/>
    </source>
</evidence>
<feature type="repeat" description="Solcar" evidence="8">
    <location>
        <begin position="104"/>
        <end position="193"/>
    </location>
</feature>